<evidence type="ECO:0000313" key="3">
    <source>
        <dbReference type="Proteomes" id="UP001595378"/>
    </source>
</evidence>
<evidence type="ECO:0000313" key="2">
    <source>
        <dbReference type="EMBL" id="MFC3102121.1"/>
    </source>
</evidence>
<organism evidence="2 3">
    <name type="scientific">Alteraurantiacibacter lauratis</name>
    <dbReference type="NCBI Taxonomy" id="2054627"/>
    <lineage>
        <taxon>Bacteria</taxon>
        <taxon>Pseudomonadati</taxon>
        <taxon>Pseudomonadota</taxon>
        <taxon>Alphaproteobacteria</taxon>
        <taxon>Sphingomonadales</taxon>
        <taxon>Erythrobacteraceae</taxon>
        <taxon>Alteraurantiacibacter</taxon>
    </lineage>
</organism>
<dbReference type="PRINTS" id="PR00598">
    <property type="entry name" value="HTHMARR"/>
</dbReference>
<dbReference type="InterPro" id="IPR000835">
    <property type="entry name" value="HTH_MarR-typ"/>
</dbReference>
<dbReference type="SUPFAM" id="SSF46785">
    <property type="entry name" value="Winged helix' DNA-binding domain"/>
    <property type="match status" value="1"/>
</dbReference>
<reference evidence="3" key="1">
    <citation type="journal article" date="2019" name="Int. J. Syst. Evol. Microbiol.">
        <title>The Global Catalogue of Microorganisms (GCM) 10K type strain sequencing project: providing services to taxonomists for standard genome sequencing and annotation.</title>
        <authorList>
            <consortium name="The Broad Institute Genomics Platform"/>
            <consortium name="The Broad Institute Genome Sequencing Center for Infectious Disease"/>
            <person name="Wu L."/>
            <person name="Ma J."/>
        </authorList>
    </citation>
    <scope>NUCLEOTIDE SEQUENCE [LARGE SCALE GENOMIC DNA]</scope>
    <source>
        <strain evidence="3">KCTC 52606</strain>
    </source>
</reference>
<accession>A0ABV7EKW2</accession>
<dbReference type="RefSeq" id="WP_377923520.1">
    <property type="nucleotide sequence ID" value="NZ_JBHRSU010000037.1"/>
</dbReference>
<name>A0ABV7EKW2_9SPHN</name>
<dbReference type="PANTHER" id="PTHR33164">
    <property type="entry name" value="TRANSCRIPTIONAL REGULATOR, MARR FAMILY"/>
    <property type="match status" value="1"/>
</dbReference>
<dbReference type="Proteomes" id="UP001595378">
    <property type="component" value="Unassembled WGS sequence"/>
</dbReference>
<evidence type="ECO:0000259" key="1">
    <source>
        <dbReference type="PROSITE" id="PS50995"/>
    </source>
</evidence>
<dbReference type="SMART" id="SM00347">
    <property type="entry name" value="HTH_MARR"/>
    <property type="match status" value="1"/>
</dbReference>
<dbReference type="Gene3D" id="1.10.10.10">
    <property type="entry name" value="Winged helix-like DNA-binding domain superfamily/Winged helix DNA-binding domain"/>
    <property type="match status" value="1"/>
</dbReference>
<sequence length="151" mass="15895">MDWGILDGSVGPRVRLLRNALNAASLNVSEPFGLPTGSLTVMALVEANPRGSQADLAALAGITRPGLVGLIDELETRGFIRRVRDTADRRRNLLELTPAGHAQVKTMFATVTGIEAPLREALGPDGMAQLTALLDTAILALNAARNEGGCE</sequence>
<feature type="domain" description="HTH marR-type" evidence="1">
    <location>
        <begin position="1"/>
        <end position="139"/>
    </location>
</feature>
<gene>
    <name evidence="2" type="ORF">ACFODK_14620</name>
</gene>
<dbReference type="Pfam" id="PF12802">
    <property type="entry name" value="MarR_2"/>
    <property type="match status" value="1"/>
</dbReference>
<dbReference type="PROSITE" id="PS50995">
    <property type="entry name" value="HTH_MARR_2"/>
    <property type="match status" value="1"/>
</dbReference>
<proteinExistence type="predicted"/>
<comment type="caution">
    <text evidence="2">The sequence shown here is derived from an EMBL/GenBank/DDBJ whole genome shotgun (WGS) entry which is preliminary data.</text>
</comment>
<keyword evidence="3" id="KW-1185">Reference proteome</keyword>
<protein>
    <submittedName>
        <fullName evidence="2">MarR family winged helix-turn-helix transcriptional regulator</fullName>
    </submittedName>
</protein>
<dbReference type="InterPro" id="IPR036390">
    <property type="entry name" value="WH_DNA-bd_sf"/>
</dbReference>
<dbReference type="InterPro" id="IPR039422">
    <property type="entry name" value="MarR/SlyA-like"/>
</dbReference>
<dbReference type="EMBL" id="JBHRSU010000037">
    <property type="protein sequence ID" value="MFC3102121.1"/>
    <property type="molecule type" value="Genomic_DNA"/>
</dbReference>
<dbReference type="InterPro" id="IPR036388">
    <property type="entry name" value="WH-like_DNA-bd_sf"/>
</dbReference>
<dbReference type="PANTHER" id="PTHR33164:SF43">
    <property type="entry name" value="HTH-TYPE TRANSCRIPTIONAL REPRESSOR YETL"/>
    <property type="match status" value="1"/>
</dbReference>